<evidence type="ECO:0000256" key="10">
    <source>
        <dbReference type="ARBA" id="ARBA00023136"/>
    </source>
</evidence>
<dbReference type="PANTHER" id="PTHR45436">
    <property type="entry name" value="SENSOR HISTIDINE KINASE YKOH"/>
    <property type="match status" value="1"/>
</dbReference>
<dbReference type="PROSITE" id="PS50109">
    <property type="entry name" value="HIS_KIN"/>
    <property type="match status" value="1"/>
</dbReference>
<dbReference type="SMART" id="SM00388">
    <property type="entry name" value="HisKA"/>
    <property type="match status" value="1"/>
</dbReference>
<dbReference type="InterPro" id="IPR050428">
    <property type="entry name" value="TCS_sensor_his_kinase"/>
</dbReference>
<dbReference type="PRINTS" id="PR00344">
    <property type="entry name" value="BCTRLSENSOR"/>
</dbReference>
<dbReference type="InterPro" id="IPR004358">
    <property type="entry name" value="Sig_transdc_His_kin-like_C"/>
</dbReference>
<name>A0A918DRA7_9ACTN</name>
<organism evidence="14 15">
    <name type="scientific">Nonomuraea cavernae</name>
    <dbReference type="NCBI Taxonomy" id="2045107"/>
    <lineage>
        <taxon>Bacteria</taxon>
        <taxon>Bacillati</taxon>
        <taxon>Actinomycetota</taxon>
        <taxon>Actinomycetes</taxon>
        <taxon>Streptosporangiales</taxon>
        <taxon>Streptosporangiaceae</taxon>
        <taxon>Nonomuraea</taxon>
    </lineage>
</organism>
<evidence type="ECO:0000256" key="6">
    <source>
        <dbReference type="ARBA" id="ARBA00022692"/>
    </source>
</evidence>
<dbReference type="Pfam" id="PF00512">
    <property type="entry name" value="HisKA"/>
    <property type="match status" value="1"/>
</dbReference>
<keyword evidence="4" id="KW-0597">Phosphoprotein</keyword>
<evidence type="ECO:0000259" key="13">
    <source>
        <dbReference type="PROSITE" id="PS50885"/>
    </source>
</evidence>
<dbReference type="SMART" id="SM00304">
    <property type="entry name" value="HAMP"/>
    <property type="match status" value="1"/>
</dbReference>
<dbReference type="InterPro" id="IPR003660">
    <property type="entry name" value="HAMP_dom"/>
</dbReference>
<evidence type="ECO:0000313" key="15">
    <source>
        <dbReference type="Proteomes" id="UP000646523"/>
    </source>
</evidence>
<dbReference type="PROSITE" id="PS50885">
    <property type="entry name" value="HAMP"/>
    <property type="match status" value="1"/>
</dbReference>
<evidence type="ECO:0000256" key="3">
    <source>
        <dbReference type="ARBA" id="ARBA00012438"/>
    </source>
</evidence>
<sequence>MFRVRARSLRGRVTLFAIIVAAVVLIPIGIGAVILTRSMILSNAIDDTVRVAERVAAQVQQGTYPQGANVPAPAFPVNLVQIVSPDGRIVATSDEARTLPRLSNLMPTPEAPVLSGRSCLPDRCVVVTAVRPTIASGSPIIYVGRVMPAALVTHTLDIAVLVETVALIGLTGLAAWLLMGRALRPVAVMGAELDRVSASDLSARVTRPPGDDELSALAERINGTLSRLEHSAEQQRQFVSDASHELRTPIAGLRAELESAQLYPDDTDLRELVEKALRDIDRLEMIMSDLLFLARTGARVDVAWERLDLAELVREVMSTRRDRVPVRLDLADDVAVHGVKGQLTRALTDLLNNAERYAEHYIRIEVSRREGKAVIAVENDGMEIPEGDRERIFEPFSRLDTARSREAGGTGLGLAIVKSVAVAHAGHARVDDFAGGARFLICLPAV</sequence>
<keyword evidence="10 11" id="KW-0472">Membrane</keyword>
<protein>
    <recommendedName>
        <fullName evidence="3">histidine kinase</fullName>
        <ecNumber evidence="3">2.7.13.3</ecNumber>
    </recommendedName>
</protein>
<dbReference type="InterPro" id="IPR005467">
    <property type="entry name" value="His_kinase_dom"/>
</dbReference>
<gene>
    <name evidence="14" type="ORF">GCM10012289_61030</name>
</gene>
<dbReference type="InterPro" id="IPR003661">
    <property type="entry name" value="HisK_dim/P_dom"/>
</dbReference>
<dbReference type="EMBL" id="BMNH01000026">
    <property type="protein sequence ID" value="GGO78631.1"/>
    <property type="molecule type" value="Genomic_DNA"/>
</dbReference>
<evidence type="ECO:0000256" key="4">
    <source>
        <dbReference type="ARBA" id="ARBA00022553"/>
    </source>
</evidence>
<accession>A0A918DRA7</accession>
<comment type="catalytic activity">
    <reaction evidence="1">
        <text>ATP + protein L-histidine = ADP + protein N-phospho-L-histidine.</text>
        <dbReference type="EC" id="2.7.13.3"/>
    </reaction>
</comment>
<dbReference type="Gene3D" id="1.10.287.130">
    <property type="match status" value="1"/>
</dbReference>
<dbReference type="SUPFAM" id="SSF55874">
    <property type="entry name" value="ATPase domain of HSP90 chaperone/DNA topoisomerase II/histidine kinase"/>
    <property type="match status" value="1"/>
</dbReference>
<dbReference type="PANTHER" id="PTHR45436:SF5">
    <property type="entry name" value="SENSOR HISTIDINE KINASE TRCS"/>
    <property type="match status" value="1"/>
</dbReference>
<proteinExistence type="predicted"/>
<evidence type="ECO:0000256" key="1">
    <source>
        <dbReference type="ARBA" id="ARBA00000085"/>
    </source>
</evidence>
<feature type="transmembrane region" description="Helical" evidence="11">
    <location>
        <begin position="12"/>
        <end position="35"/>
    </location>
</feature>
<dbReference type="Gene3D" id="3.30.565.10">
    <property type="entry name" value="Histidine kinase-like ATPase, C-terminal domain"/>
    <property type="match status" value="1"/>
</dbReference>
<dbReference type="CDD" id="cd00082">
    <property type="entry name" value="HisKA"/>
    <property type="match status" value="1"/>
</dbReference>
<comment type="subcellular location">
    <subcellularLocation>
        <location evidence="2">Cell membrane</location>
    </subcellularLocation>
</comment>
<dbReference type="EC" id="2.7.13.3" evidence="3"/>
<dbReference type="SUPFAM" id="SSF47384">
    <property type="entry name" value="Homodimeric domain of signal transducing histidine kinase"/>
    <property type="match status" value="1"/>
</dbReference>
<evidence type="ECO:0000256" key="9">
    <source>
        <dbReference type="ARBA" id="ARBA00023012"/>
    </source>
</evidence>
<keyword evidence="15" id="KW-1185">Reference proteome</keyword>
<evidence type="ECO:0000256" key="7">
    <source>
        <dbReference type="ARBA" id="ARBA00022777"/>
    </source>
</evidence>
<evidence type="ECO:0000313" key="14">
    <source>
        <dbReference type="EMBL" id="GGO78631.1"/>
    </source>
</evidence>
<dbReference type="Proteomes" id="UP000646523">
    <property type="component" value="Unassembled WGS sequence"/>
</dbReference>
<feature type="domain" description="HAMP" evidence="13">
    <location>
        <begin position="180"/>
        <end position="233"/>
    </location>
</feature>
<dbReference type="Pfam" id="PF02518">
    <property type="entry name" value="HATPase_c"/>
    <property type="match status" value="1"/>
</dbReference>
<evidence type="ECO:0000259" key="12">
    <source>
        <dbReference type="PROSITE" id="PS50109"/>
    </source>
</evidence>
<dbReference type="GO" id="GO:0005886">
    <property type="term" value="C:plasma membrane"/>
    <property type="evidence" value="ECO:0007669"/>
    <property type="project" value="UniProtKB-SubCell"/>
</dbReference>
<feature type="domain" description="Histidine kinase" evidence="12">
    <location>
        <begin position="241"/>
        <end position="446"/>
    </location>
</feature>
<evidence type="ECO:0000256" key="2">
    <source>
        <dbReference type="ARBA" id="ARBA00004236"/>
    </source>
</evidence>
<keyword evidence="8 11" id="KW-1133">Transmembrane helix</keyword>
<evidence type="ECO:0000256" key="11">
    <source>
        <dbReference type="SAM" id="Phobius"/>
    </source>
</evidence>
<evidence type="ECO:0000256" key="5">
    <source>
        <dbReference type="ARBA" id="ARBA00022679"/>
    </source>
</evidence>
<keyword evidence="6 11" id="KW-0812">Transmembrane</keyword>
<dbReference type="SMART" id="SM00387">
    <property type="entry name" value="HATPase_c"/>
    <property type="match status" value="1"/>
</dbReference>
<dbReference type="InterPro" id="IPR003594">
    <property type="entry name" value="HATPase_dom"/>
</dbReference>
<keyword evidence="9" id="KW-0902">Two-component regulatory system</keyword>
<keyword evidence="5" id="KW-0808">Transferase</keyword>
<reference evidence="14" key="2">
    <citation type="submission" date="2020-09" db="EMBL/GenBank/DDBJ databases">
        <authorList>
            <person name="Sun Q."/>
            <person name="Zhou Y."/>
        </authorList>
    </citation>
    <scope>NUCLEOTIDE SEQUENCE</scope>
    <source>
        <strain evidence="14">CGMCC 4.7368</strain>
    </source>
</reference>
<reference evidence="14" key="1">
    <citation type="journal article" date="2014" name="Int. J. Syst. Evol. Microbiol.">
        <title>Complete genome sequence of Corynebacterium casei LMG S-19264T (=DSM 44701T), isolated from a smear-ripened cheese.</title>
        <authorList>
            <consortium name="US DOE Joint Genome Institute (JGI-PGF)"/>
            <person name="Walter F."/>
            <person name="Albersmeier A."/>
            <person name="Kalinowski J."/>
            <person name="Ruckert C."/>
        </authorList>
    </citation>
    <scope>NUCLEOTIDE SEQUENCE</scope>
    <source>
        <strain evidence="14">CGMCC 4.7368</strain>
    </source>
</reference>
<dbReference type="GO" id="GO:0000155">
    <property type="term" value="F:phosphorelay sensor kinase activity"/>
    <property type="evidence" value="ECO:0007669"/>
    <property type="project" value="InterPro"/>
</dbReference>
<dbReference type="InterPro" id="IPR036890">
    <property type="entry name" value="HATPase_C_sf"/>
</dbReference>
<evidence type="ECO:0000256" key="8">
    <source>
        <dbReference type="ARBA" id="ARBA00022989"/>
    </source>
</evidence>
<dbReference type="Pfam" id="PF00672">
    <property type="entry name" value="HAMP"/>
    <property type="match status" value="1"/>
</dbReference>
<dbReference type="AlphaFoldDB" id="A0A918DRA7"/>
<dbReference type="InterPro" id="IPR036097">
    <property type="entry name" value="HisK_dim/P_sf"/>
</dbReference>
<comment type="caution">
    <text evidence="14">The sequence shown here is derived from an EMBL/GenBank/DDBJ whole genome shotgun (WGS) entry which is preliminary data.</text>
</comment>
<keyword evidence="7 14" id="KW-0418">Kinase</keyword>